<feature type="signal peptide" evidence="5">
    <location>
        <begin position="1"/>
        <end position="20"/>
    </location>
</feature>
<sequence>MKALYVWIALGLAFAAPAIALPAAETPTIPLTAFRLPDDYARLIDAPLQASLDPGIRIAGLSSGEFRGFPAWLVQTPHATAAISVFGGQLLSYVPKGGQDVLWLSPLTERQPNPIRGGTPVCWPYFAKMGQAGDMPSHGLVRTTAWRVREARRERDGTVVLQLSPPALDGLPLRLTMTLRIGRTLSQTLVTENVGDEPAAFTEALHNYFRVGDVRKVAVSGLDGLTYLDKKDAGRAHRQHGDWRLLPPGYSDRIYTRATGPYVLHDPGLRRSIRITTRGSRSAVVWNAGEQAARGIDDIGAGWNHYLAVETANVAPDAVLLQPGERHELQQVIEVDALK</sequence>
<comment type="caution">
    <text evidence="6">The sequence shown here is derived from an EMBL/GenBank/DDBJ whole genome shotgun (WGS) entry which is preliminary data.</text>
</comment>
<keyword evidence="7" id="KW-1185">Reference proteome</keyword>
<dbReference type="InterPro" id="IPR011013">
    <property type="entry name" value="Gal_mutarotase_sf_dom"/>
</dbReference>
<dbReference type="InterPro" id="IPR008183">
    <property type="entry name" value="Aldose_1/G6P_1-epimerase"/>
</dbReference>
<organism evidence="6 7">
    <name type="scientific">Rhodanobacter caeni</name>
    <dbReference type="NCBI Taxonomy" id="657654"/>
    <lineage>
        <taxon>Bacteria</taxon>
        <taxon>Pseudomonadati</taxon>
        <taxon>Pseudomonadota</taxon>
        <taxon>Gammaproteobacteria</taxon>
        <taxon>Lysobacterales</taxon>
        <taxon>Rhodanobacteraceae</taxon>
        <taxon>Rhodanobacter</taxon>
    </lineage>
</organism>
<keyword evidence="4" id="KW-0413">Isomerase</keyword>
<name>A0ABN0UCJ7_9GAMM</name>
<evidence type="ECO:0000313" key="7">
    <source>
        <dbReference type="Proteomes" id="UP001500657"/>
    </source>
</evidence>
<dbReference type="RefSeq" id="WP_425543665.1">
    <property type="nucleotide sequence ID" value="NZ_BAAAFO010000002.1"/>
</dbReference>
<evidence type="ECO:0000256" key="4">
    <source>
        <dbReference type="ARBA" id="ARBA00023235"/>
    </source>
</evidence>
<dbReference type="Gene3D" id="2.70.98.10">
    <property type="match status" value="1"/>
</dbReference>
<comment type="similarity">
    <text evidence="2">Belongs to the glucose-6-phosphate 1-epimerase family.</text>
</comment>
<evidence type="ECO:0000256" key="5">
    <source>
        <dbReference type="SAM" id="SignalP"/>
    </source>
</evidence>
<feature type="chain" id="PRO_5046769210" description="glucose-6-phosphate 1-epimerase" evidence="5">
    <location>
        <begin position="21"/>
        <end position="339"/>
    </location>
</feature>
<proteinExistence type="inferred from homology"/>
<comment type="catalytic activity">
    <reaction evidence="1">
        <text>alpha-D-glucose 6-phosphate = beta-D-glucose 6-phosphate</text>
        <dbReference type="Rhea" id="RHEA:16249"/>
        <dbReference type="ChEBI" id="CHEBI:58225"/>
        <dbReference type="ChEBI" id="CHEBI:58247"/>
        <dbReference type="EC" id="5.1.3.15"/>
    </reaction>
</comment>
<reference evidence="6 7" key="1">
    <citation type="journal article" date="2019" name="Int. J. Syst. Evol. Microbiol.">
        <title>The Global Catalogue of Microorganisms (GCM) 10K type strain sequencing project: providing services to taxonomists for standard genome sequencing and annotation.</title>
        <authorList>
            <consortium name="The Broad Institute Genomics Platform"/>
            <consortium name="The Broad Institute Genome Sequencing Center for Infectious Disease"/>
            <person name="Wu L."/>
            <person name="Ma J."/>
        </authorList>
    </citation>
    <scope>NUCLEOTIDE SEQUENCE [LARGE SCALE GENOMIC DNA]</scope>
    <source>
        <strain evidence="6 7">JCM 16242</strain>
    </source>
</reference>
<dbReference type="Proteomes" id="UP001500657">
    <property type="component" value="Unassembled WGS sequence"/>
</dbReference>
<evidence type="ECO:0000256" key="1">
    <source>
        <dbReference type="ARBA" id="ARBA00001096"/>
    </source>
</evidence>
<dbReference type="SUPFAM" id="SSF74650">
    <property type="entry name" value="Galactose mutarotase-like"/>
    <property type="match status" value="1"/>
</dbReference>
<evidence type="ECO:0000313" key="6">
    <source>
        <dbReference type="EMBL" id="GAA0246094.1"/>
    </source>
</evidence>
<keyword evidence="5" id="KW-0732">Signal</keyword>
<dbReference type="EC" id="5.1.3.15" evidence="3"/>
<dbReference type="Pfam" id="PF01263">
    <property type="entry name" value="Aldose_epim"/>
    <property type="match status" value="1"/>
</dbReference>
<evidence type="ECO:0000256" key="2">
    <source>
        <dbReference type="ARBA" id="ARBA00005866"/>
    </source>
</evidence>
<dbReference type="InterPro" id="IPR014718">
    <property type="entry name" value="GH-type_carb-bd"/>
</dbReference>
<dbReference type="CDD" id="cd09020">
    <property type="entry name" value="D-hex-6-P-epi_like"/>
    <property type="match status" value="1"/>
</dbReference>
<dbReference type="EMBL" id="BAAAFO010000002">
    <property type="protein sequence ID" value="GAA0246094.1"/>
    <property type="molecule type" value="Genomic_DNA"/>
</dbReference>
<protein>
    <recommendedName>
        <fullName evidence="3">glucose-6-phosphate 1-epimerase</fullName>
        <ecNumber evidence="3">5.1.3.15</ecNumber>
    </recommendedName>
</protein>
<dbReference type="PANTHER" id="PTHR11122">
    <property type="entry name" value="APOSPORY-ASSOCIATED PROTEIN C-RELATED"/>
    <property type="match status" value="1"/>
</dbReference>
<gene>
    <name evidence="6" type="ORF">GCM10009126_09620</name>
</gene>
<dbReference type="PANTHER" id="PTHR11122:SF13">
    <property type="entry name" value="GLUCOSE-6-PHOSPHATE 1-EPIMERASE"/>
    <property type="match status" value="1"/>
</dbReference>
<dbReference type="InterPro" id="IPR025532">
    <property type="entry name" value="G6P_1-epimerase"/>
</dbReference>
<evidence type="ECO:0000256" key="3">
    <source>
        <dbReference type="ARBA" id="ARBA00012083"/>
    </source>
</evidence>
<accession>A0ABN0UCJ7</accession>